<accession>A0A8H4LAW7</accession>
<reference evidence="1 2" key="1">
    <citation type="submission" date="2020-01" db="EMBL/GenBank/DDBJ databases">
        <title>Identification and distribution of gene clusters putatively required for synthesis of sphingolipid metabolism inhibitors in phylogenetically diverse species of the filamentous fungus Fusarium.</title>
        <authorList>
            <person name="Kim H.-S."/>
            <person name="Busman M."/>
            <person name="Brown D.W."/>
            <person name="Divon H."/>
            <person name="Uhlig S."/>
            <person name="Proctor R.H."/>
        </authorList>
    </citation>
    <scope>NUCLEOTIDE SEQUENCE [LARGE SCALE GENOMIC DNA]</scope>
    <source>
        <strain evidence="1 2">NRRL 20459</strain>
    </source>
</reference>
<organism evidence="1 2">
    <name type="scientific">Fusarium albosuccineum</name>
    <dbReference type="NCBI Taxonomy" id="1237068"/>
    <lineage>
        <taxon>Eukaryota</taxon>
        <taxon>Fungi</taxon>
        <taxon>Dikarya</taxon>
        <taxon>Ascomycota</taxon>
        <taxon>Pezizomycotina</taxon>
        <taxon>Sordariomycetes</taxon>
        <taxon>Hypocreomycetidae</taxon>
        <taxon>Hypocreales</taxon>
        <taxon>Nectriaceae</taxon>
        <taxon>Fusarium</taxon>
        <taxon>Fusarium decemcellulare species complex</taxon>
    </lineage>
</organism>
<sequence>MTALVAQSLATPVIEPRQANLPLPPLPTSAISEALNPTGTPTVVPGSVSGPLDALTGLLGGLLGGGGLGRRSGADPAAVEEAHALLDKILKESGALGGLEQPGQAGQVGQPRQ</sequence>
<keyword evidence="2" id="KW-1185">Reference proteome</keyword>
<evidence type="ECO:0000313" key="2">
    <source>
        <dbReference type="Proteomes" id="UP000554235"/>
    </source>
</evidence>
<comment type="caution">
    <text evidence="1">The sequence shown here is derived from an EMBL/GenBank/DDBJ whole genome shotgun (WGS) entry which is preliminary data.</text>
</comment>
<protein>
    <submittedName>
        <fullName evidence="1">Uncharacterized protein</fullName>
    </submittedName>
</protein>
<dbReference type="Proteomes" id="UP000554235">
    <property type="component" value="Unassembled WGS sequence"/>
</dbReference>
<name>A0A8H4LAW7_9HYPO</name>
<proteinExistence type="predicted"/>
<dbReference type="AlphaFoldDB" id="A0A8H4LAW7"/>
<evidence type="ECO:0000313" key="1">
    <source>
        <dbReference type="EMBL" id="KAF4464727.1"/>
    </source>
</evidence>
<gene>
    <name evidence="1" type="ORF">FALBO_8429</name>
</gene>
<dbReference type="EMBL" id="JAADYS010001149">
    <property type="protein sequence ID" value="KAF4464727.1"/>
    <property type="molecule type" value="Genomic_DNA"/>
</dbReference>